<dbReference type="EMBL" id="CM055111">
    <property type="protein sequence ID" value="KAJ7520192.1"/>
    <property type="molecule type" value="Genomic_DNA"/>
</dbReference>
<protein>
    <submittedName>
        <fullName evidence="1">Uncharacterized protein</fullName>
    </submittedName>
</protein>
<evidence type="ECO:0000313" key="1">
    <source>
        <dbReference type="EMBL" id="KAJ7520192.1"/>
    </source>
</evidence>
<dbReference type="Proteomes" id="UP001162992">
    <property type="component" value="Chromosome 20"/>
</dbReference>
<evidence type="ECO:0000313" key="2">
    <source>
        <dbReference type="Proteomes" id="UP001162992"/>
    </source>
</evidence>
<gene>
    <name evidence="1" type="ORF">O6H91_20G071300</name>
</gene>
<comment type="caution">
    <text evidence="1">The sequence shown here is derived from an EMBL/GenBank/DDBJ whole genome shotgun (WGS) entry which is preliminary data.</text>
</comment>
<organism evidence="1 2">
    <name type="scientific">Diphasiastrum complanatum</name>
    <name type="common">Issler's clubmoss</name>
    <name type="synonym">Lycopodium complanatum</name>
    <dbReference type="NCBI Taxonomy" id="34168"/>
    <lineage>
        <taxon>Eukaryota</taxon>
        <taxon>Viridiplantae</taxon>
        <taxon>Streptophyta</taxon>
        <taxon>Embryophyta</taxon>
        <taxon>Tracheophyta</taxon>
        <taxon>Lycopodiopsida</taxon>
        <taxon>Lycopodiales</taxon>
        <taxon>Lycopodiaceae</taxon>
        <taxon>Lycopodioideae</taxon>
        <taxon>Diphasiastrum</taxon>
    </lineage>
</organism>
<keyword evidence="2" id="KW-1185">Reference proteome</keyword>
<accession>A0ACC2ARM6</accession>
<name>A0ACC2ARM6_DIPCM</name>
<reference evidence="2" key="1">
    <citation type="journal article" date="2024" name="Proc. Natl. Acad. Sci. U.S.A.">
        <title>Extraordinary preservation of gene collinearity over three hundred million years revealed in homosporous lycophytes.</title>
        <authorList>
            <person name="Li C."/>
            <person name="Wickell D."/>
            <person name="Kuo L.Y."/>
            <person name="Chen X."/>
            <person name="Nie B."/>
            <person name="Liao X."/>
            <person name="Peng D."/>
            <person name="Ji J."/>
            <person name="Jenkins J."/>
            <person name="Williams M."/>
            <person name="Shu S."/>
            <person name="Plott C."/>
            <person name="Barry K."/>
            <person name="Rajasekar S."/>
            <person name="Grimwood J."/>
            <person name="Han X."/>
            <person name="Sun S."/>
            <person name="Hou Z."/>
            <person name="He W."/>
            <person name="Dai G."/>
            <person name="Sun C."/>
            <person name="Schmutz J."/>
            <person name="Leebens-Mack J.H."/>
            <person name="Li F.W."/>
            <person name="Wang L."/>
        </authorList>
    </citation>
    <scope>NUCLEOTIDE SEQUENCE [LARGE SCALE GENOMIC DNA]</scope>
    <source>
        <strain evidence="2">cv. PW_Plant_1</strain>
    </source>
</reference>
<sequence>MGPASRHPFHRASTFFYANKLIRLASSNKHCVKRVKSNDLDNLLILEKNQKMALRMKDILSEGKCHNVGQLRHKMGLSSSKRLAFLAATYPRVFNIIKDEDSLLWMELRDEVQNLLDAERRYRKDVHEPVLVEALRKLLMMSANWRLSMDKLCQLNHEFGLPDDFRTNLVHKYPQFFRVLDEGSNGTLLELIEWDPSLAVTARERQIKEGLDDSDNLIGEHTDYGFRIGIPNGYTRRKKLRESIDHFQNLPFPSPYDDARGLGQNILELEKRTVALVHEFLSLTLQKRAVANHILLFRKELRLPQQVQALLLQHQGIFYVSLKGDVYTLFLKQAYEGSTLKERSPLIDFNSRFAELCMIRKEDKIGSNVD</sequence>
<proteinExistence type="predicted"/>